<dbReference type="CDD" id="cd13563">
    <property type="entry name" value="PBP2_SsuA_like_6"/>
    <property type="match status" value="1"/>
</dbReference>
<comment type="caution">
    <text evidence="6">The sequence shown here is derived from an EMBL/GenBank/DDBJ whole genome shotgun (WGS) entry which is preliminary data.</text>
</comment>
<evidence type="ECO:0000313" key="6">
    <source>
        <dbReference type="EMBL" id="MBL7628911.1"/>
    </source>
</evidence>
<evidence type="ECO:0000256" key="1">
    <source>
        <dbReference type="ARBA" id="ARBA00004418"/>
    </source>
</evidence>
<protein>
    <submittedName>
        <fullName evidence="6">ABC transporter substrate-binding protein</fullName>
    </submittedName>
</protein>
<dbReference type="Gene3D" id="3.40.190.10">
    <property type="entry name" value="Periplasmic binding protein-like II"/>
    <property type="match status" value="2"/>
</dbReference>
<sequence>MLRFVLGPLLGQGRHDQALTTSAAGAAPVGPRRRRRGRALGVGAAALSVVLVAAACGGSDDDGGEPAAGGSTGAAAPITLSFSAWPGWFPWQVAEEKGFFEANGVEVDLKYFDSYTDSLNALATGNVDANTQTLNDTIASAAGGAEEVIVLTNDNSTGNDQIIAAPGINSVADLKGKTVAAEQGTVDHYLLLLALQKAGLTESDITFQPLLTDAAAAAFVAGQVDAVGVFAPFTTTALELPGSKPIATSADFPGAIPDHLVVSKELVEKNPAGVQGLVNAWFDTIEWITANKDEAYEIMAKRAGVSVEDYATYDEGTTIFTLEQNLEAFAPGTTDAHLDFQAEKISEFLVSTGLIDEAPALDGLLDDTFVKAVK</sequence>
<gene>
    <name evidence="6" type="ORF">I7412_17455</name>
</gene>
<dbReference type="AlphaFoldDB" id="A0A937RBB0"/>
<dbReference type="Proteomes" id="UP000604475">
    <property type="component" value="Unassembled WGS sequence"/>
</dbReference>
<dbReference type="GO" id="GO:0042597">
    <property type="term" value="C:periplasmic space"/>
    <property type="evidence" value="ECO:0007669"/>
    <property type="project" value="UniProtKB-SubCell"/>
</dbReference>
<dbReference type="GO" id="GO:0042626">
    <property type="term" value="F:ATPase-coupled transmembrane transporter activity"/>
    <property type="evidence" value="ECO:0007669"/>
    <property type="project" value="InterPro"/>
</dbReference>
<dbReference type="SUPFAM" id="SSF53850">
    <property type="entry name" value="Periplasmic binding protein-like II"/>
    <property type="match status" value="1"/>
</dbReference>
<proteinExistence type="inferred from homology"/>
<evidence type="ECO:0000256" key="4">
    <source>
        <dbReference type="ARBA" id="ARBA00022729"/>
    </source>
</evidence>
<dbReference type="Pfam" id="PF09084">
    <property type="entry name" value="NMT1"/>
    <property type="match status" value="1"/>
</dbReference>
<keyword evidence="3" id="KW-0813">Transport</keyword>
<keyword evidence="7" id="KW-1185">Reference proteome</keyword>
<feature type="domain" description="SsuA/THI5-like" evidence="5">
    <location>
        <begin position="90"/>
        <end position="295"/>
    </location>
</feature>
<keyword evidence="4" id="KW-0732">Signal</keyword>
<evidence type="ECO:0000256" key="3">
    <source>
        <dbReference type="ARBA" id="ARBA00022448"/>
    </source>
</evidence>
<name>A0A937RBB0_9ACTN</name>
<evidence type="ECO:0000259" key="5">
    <source>
        <dbReference type="Pfam" id="PF09084"/>
    </source>
</evidence>
<comment type="subcellular location">
    <subcellularLocation>
        <location evidence="1">Periplasm</location>
    </subcellularLocation>
</comment>
<dbReference type="InterPro" id="IPR010067">
    <property type="entry name" value="ABC_SsuA_sub-bd"/>
</dbReference>
<comment type="similarity">
    <text evidence="2">Belongs to the bacterial solute-binding protein SsuA/TauA family.</text>
</comment>
<dbReference type="PANTHER" id="PTHR30024">
    <property type="entry name" value="ALIPHATIC SULFONATES-BINDING PROTEIN-RELATED"/>
    <property type="match status" value="1"/>
</dbReference>
<dbReference type="EMBL" id="JAEACQ010000197">
    <property type="protein sequence ID" value="MBL7628911.1"/>
    <property type="molecule type" value="Genomic_DNA"/>
</dbReference>
<evidence type="ECO:0000256" key="2">
    <source>
        <dbReference type="ARBA" id="ARBA00010742"/>
    </source>
</evidence>
<accession>A0A937RBB0</accession>
<evidence type="ECO:0000313" key="7">
    <source>
        <dbReference type="Proteomes" id="UP000604475"/>
    </source>
</evidence>
<organism evidence="6 7">
    <name type="scientific">Frankia nepalensis</name>
    <dbReference type="NCBI Taxonomy" id="1836974"/>
    <lineage>
        <taxon>Bacteria</taxon>
        <taxon>Bacillati</taxon>
        <taxon>Actinomycetota</taxon>
        <taxon>Actinomycetes</taxon>
        <taxon>Frankiales</taxon>
        <taxon>Frankiaceae</taxon>
        <taxon>Frankia</taxon>
    </lineage>
</organism>
<dbReference type="PANTHER" id="PTHR30024:SF47">
    <property type="entry name" value="TAURINE-BINDING PERIPLASMIC PROTEIN"/>
    <property type="match status" value="1"/>
</dbReference>
<dbReference type="GO" id="GO:0016020">
    <property type="term" value="C:membrane"/>
    <property type="evidence" value="ECO:0007669"/>
    <property type="project" value="InterPro"/>
</dbReference>
<dbReference type="NCBIfam" id="TIGR01728">
    <property type="entry name" value="SsuA_fam"/>
    <property type="match status" value="1"/>
</dbReference>
<reference evidence="6" key="1">
    <citation type="submission" date="2020-12" db="EMBL/GenBank/DDBJ databases">
        <title>Genomic characterization of non-nitrogen-fixing Frankia strains.</title>
        <authorList>
            <person name="Carlos-Shanley C."/>
            <person name="Guerra T."/>
            <person name="Hahn D."/>
        </authorList>
    </citation>
    <scope>NUCLEOTIDE SEQUENCE</scope>
    <source>
        <strain evidence="6">CN6</strain>
    </source>
</reference>
<dbReference type="InterPro" id="IPR015168">
    <property type="entry name" value="SsuA/THI5"/>
</dbReference>